<feature type="transmembrane region" description="Helical" evidence="2">
    <location>
        <begin position="31"/>
        <end position="51"/>
    </location>
</feature>
<gene>
    <name evidence="3" type="ORF">GCM10010406_17070</name>
</gene>
<evidence type="ECO:0000313" key="3">
    <source>
        <dbReference type="EMBL" id="GAA2481356.1"/>
    </source>
</evidence>
<protein>
    <submittedName>
        <fullName evidence="3">Uncharacterized protein</fullName>
    </submittedName>
</protein>
<evidence type="ECO:0000256" key="1">
    <source>
        <dbReference type="SAM" id="MobiDB-lite"/>
    </source>
</evidence>
<evidence type="ECO:0000256" key="2">
    <source>
        <dbReference type="SAM" id="Phobius"/>
    </source>
</evidence>
<name>A0ABP5YHX9_9ACTN</name>
<dbReference type="Proteomes" id="UP001501358">
    <property type="component" value="Unassembled WGS sequence"/>
</dbReference>
<dbReference type="RefSeq" id="WP_269120142.1">
    <property type="nucleotide sequence ID" value="NZ_BAAATA010000007.1"/>
</dbReference>
<proteinExistence type="predicted"/>
<reference evidence="4" key="1">
    <citation type="journal article" date="2019" name="Int. J. Syst. Evol. Microbiol.">
        <title>The Global Catalogue of Microorganisms (GCM) 10K type strain sequencing project: providing services to taxonomists for standard genome sequencing and annotation.</title>
        <authorList>
            <consortium name="The Broad Institute Genomics Platform"/>
            <consortium name="The Broad Institute Genome Sequencing Center for Infectious Disease"/>
            <person name="Wu L."/>
            <person name="Ma J."/>
        </authorList>
    </citation>
    <scope>NUCLEOTIDE SEQUENCE [LARGE SCALE GENOMIC DNA]</scope>
    <source>
        <strain evidence="4">JCM 6307</strain>
    </source>
</reference>
<keyword evidence="2" id="KW-0812">Transmembrane</keyword>
<keyword evidence="2" id="KW-1133">Transmembrane helix</keyword>
<dbReference type="EMBL" id="BAAATA010000007">
    <property type="protein sequence ID" value="GAA2481356.1"/>
    <property type="molecule type" value="Genomic_DNA"/>
</dbReference>
<evidence type="ECO:0000313" key="4">
    <source>
        <dbReference type="Proteomes" id="UP001501358"/>
    </source>
</evidence>
<keyword evidence="4" id="KW-1185">Reference proteome</keyword>
<comment type="caution">
    <text evidence="3">The sequence shown here is derived from an EMBL/GenBank/DDBJ whole genome shotgun (WGS) entry which is preliminary data.</text>
</comment>
<keyword evidence="2" id="KW-0472">Membrane</keyword>
<sequence>MGGRTTAAAARSTGRPGLLPGPRPGGTRHPLVAVAMALPLAVLLTVAFGGWDAVVVQASSVAGLLGR</sequence>
<organism evidence="3 4">
    <name type="scientific">Streptomyces thermolineatus</name>
    <dbReference type="NCBI Taxonomy" id="44033"/>
    <lineage>
        <taxon>Bacteria</taxon>
        <taxon>Bacillati</taxon>
        <taxon>Actinomycetota</taxon>
        <taxon>Actinomycetes</taxon>
        <taxon>Kitasatosporales</taxon>
        <taxon>Streptomycetaceae</taxon>
        <taxon>Streptomyces</taxon>
    </lineage>
</organism>
<feature type="region of interest" description="Disordered" evidence="1">
    <location>
        <begin position="1"/>
        <end position="25"/>
    </location>
</feature>
<accession>A0ABP5YHX9</accession>